<dbReference type="CDD" id="cd00156">
    <property type="entry name" value="REC"/>
    <property type="match status" value="1"/>
</dbReference>
<evidence type="ECO:0000313" key="5">
    <source>
        <dbReference type="Proteomes" id="UP000321204"/>
    </source>
</evidence>
<proteinExistence type="predicted"/>
<evidence type="ECO:0000256" key="2">
    <source>
        <dbReference type="PROSITE-ProRule" id="PRU00169"/>
    </source>
</evidence>
<dbReference type="InterPro" id="IPR001789">
    <property type="entry name" value="Sig_transdc_resp-reg_receiver"/>
</dbReference>
<dbReference type="Pfam" id="PF00072">
    <property type="entry name" value="Response_reg"/>
    <property type="match status" value="1"/>
</dbReference>
<dbReference type="SUPFAM" id="SSF52172">
    <property type="entry name" value="CheY-like"/>
    <property type="match status" value="1"/>
</dbReference>
<dbReference type="PANTHER" id="PTHR44591">
    <property type="entry name" value="STRESS RESPONSE REGULATOR PROTEIN 1"/>
    <property type="match status" value="1"/>
</dbReference>
<dbReference type="GO" id="GO:0000160">
    <property type="term" value="P:phosphorelay signal transduction system"/>
    <property type="evidence" value="ECO:0007669"/>
    <property type="project" value="InterPro"/>
</dbReference>
<dbReference type="EMBL" id="CP042433">
    <property type="protein sequence ID" value="QEC54621.1"/>
    <property type="molecule type" value="Genomic_DNA"/>
</dbReference>
<evidence type="ECO:0000313" key="4">
    <source>
        <dbReference type="EMBL" id="QEC54621.1"/>
    </source>
</evidence>
<sequence length="156" mass="17381">MTTGYSPLATCFFPNFGAIPNFIERHFLTISEHRIMAKILLIDDDPDVRTVLRATLQRQGYEVETASGRDEAFAKLQQAKPALIMMDVLLSGADGRELCREIKAAERTKNIPVIMFSGHPGAALKFETYGANDFISKPFNTEDLLAKLSRQMGTVK</sequence>
<evidence type="ECO:0000259" key="3">
    <source>
        <dbReference type="PROSITE" id="PS50110"/>
    </source>
</evidence>
<gene>
    <name evidence="4" type="ORF">FSB75_01465</name>
</gene>
<keyword evidence="1 2" id="KW-0597">Phosphoprotein</keyword>
<dbReference type="OrthoDB" id="9789181at2"/>
<dbReference type="Proteomes" id="UP000321204">
    <property type="component" value="Chromosome"/>
</dbReference>
<feature type="domain" description="Response regulatory" evidence="3">
    <location>
        <begin position="38"/>
        <end position="152"/>
    </location>
</feature>
<dbReference type="InterPro" id="IPR011006">
    <property type="entry name" value="CheY-like_superfamily"/>
</dbReference>
<accession>A0A5B8UD68</accession>
<dbReference type="AlphaFoldDB" id="A0A5B8UD68"/>
<feature type="modified residue" description="4-aspartylphosphate" evidence="2">
    <location>
        <position position="87"/>
    </location>
</feature>
<dbReference type="PROSITE" id="PS50110">
    <property type="entry name" value="RESPONSE_REGULATORY"/>
    <property type="match status" value="1"/>
</dbReference>
<dbReference type="Gene3D" id="3.40.50.2300">
    <property type="match status" value="1"/>
</dbReference>
<name>A0A5B8UD68_9BACT</name>
<dbReference type="InterPro" id="IPR050595">
    <property type="entry name" value="Bact_response_regulator"/>
</dbReference>
<evidence type="ECO:0000256" key="1">
    <source>
        <dbReference type="ARBA" id="ARBA00022553"/>
    </source>
</evidence>
<reference evidence="4 5" key="1">
    <citation type="journal article" date="2015" name="Int. J. Syst. Evol. Microbiol.">
        <title>Flavisolibacter ginsenosidimutans sp. nov., with ginsenoside-converting activity isolated from soil used for cultivating ginseng.</title>
        <authorList>
            <person name="Zhao Y."/>
            <person name="Liu Q."/>
            <person name="Kang M.S."/>
            <person name="Jin F."/>
            <person name="Yu H."/>
            <person name="Im W.T."/>
        </authorList>
    </citation>
    <scope>NUCLEOTIDE SEQUENCE [LARGE SCALE GENOMIC DNA]</scope>
    <source>
        <strain evidence="4 5">Gsoil 636</strain>
    </source>
</reference>
<dbReference type="KEGG" id="fgg:FSB75_01465"/>
<dbReference type="SMART" id="SM00448">
    <property type="entry name" value="REC"/>
    <property type="match status" value="1"/>
</dbReference>
<keyword evidence="5" id="KW-1185">Reference proteome</keyword>
<protein>
    <submittedName>
        <fullName evidence="4">Response regulator</fullName>
    </submittedName>
</protein>
<organism evidence="4 5">
    <name type="scientific">Flavisolibacter ginsenosidimutans</name>
    <dbReference type="NCBI Taxonomy" id="661481"/>
    <lineage>
        <taxon>Bacteria</taxon>
        <taxon>Pseudomonadati</taxon>
        <taxon>Bacteroidota</taxon>
        <taxon>Chitinophagia</taxon>
        <taxon>Chitinophagales</taxon>
        <taxon>Chitinophagaceae</taxon>
        <taxon>Flavisolibacter</taxon>
    </lineage>
</organism>
<dbReference type="PANTHER" id="PTHR44591:SF3">
    <property type="entry name" value="RESPONSE REGULATORY DOMAIN-CONTAINING PROTEIN"/>
    <property type="match status" value="1"/>
</dbReference>